<feature type="compositionally biased region" description="Basic and acidic residues" evidence="1">
    <location>
        <begin position="32"/>
        <end position="43"/>
    </location>
</feature>
<dbReference type="EMBL" id="KK107139">
    <property type="protein sequence ID" value="EZA57915.1"/>
    <property type="molecule type" value="Genomic_DNA"/>
</dbReference>
<feature type="compositionally biased region" description="Basic and acidic residues" evidence="1">
    <location>
        <begin position="1"/>
        <end position="10"/>
    </location>
</feature>
<protein>
    <submittedName>
        <fullName evidence="2">Uncharacterized protein</fullName>
    </submittedName>
</protein>
<dbReference type="Proteomes" id="UP000053097">
    <property type="component" value="Unassembled WGS sequence"/>
</dbReference>
<dbReference type="AlphaFoldDB" id="A0A026WPG6"/>
<accession>A0A026WPG6</accession>
<organism evidence="2 3">
    <name type="scientific">Ooceraea biroi</name>
    <name type="common">Clonal raider ant</name>
    <name type="synonym">Cerapachys biroi</name>
    <dbReference type="NCBI Taxonomy" id="2015173"/>
    <lineage>
        <taxon>Eukaryota</taxon>
        <taxon>Metazoa</taxon>
        <taxon>Ecdysozoa</taxon>
        <taxon>Arthropoda</taxon>
        <taxon>Hexapoda</taxon>
        <taxon>Insecta</taxon>
        <taxon>Pterygota</taxon>
        <taxon>Neoptera</taxon>
        <taxon>Endopterygota</taxon>
        <taxon>Hymenoptera</taxon>
        <taxon>Apocrita</taxon>
        <taxon>Aculeata</taxon>
        <taxon>Formicoidea</taxon>
        <taxon>Formicidae</taxon>
        <taxon>Dorylinae</taxon>
        <taxon>Ooceraea</taxon>
    </lineage>
</organism>
<reference evidence="2 3" key="1">
    <citation type="journal article" date="2014" name="Curr. Biol.">
        <title>The genome of the clonal raider ant Cerapachys biroi.</title>
        <authorList>
            <person name="Oxley P.R."/>
            <person name="Ji L."/>
            <person name="Fetter-Pruneda I."/>
            <person name="McKenzie S.K."/>
            <person name="Li C."/>
            <person name="Hu H."/>
            <person name="Zhang G."/>
            <person name="Kronauer D.J."/>
        </authorList>
    </citation>
    <scope>NUCLEOTIDE SEQUENCE [LARGE SCALE GENOMIC DNA]</scope>
</reference>
<feature type="region of interest" description="Disordered" evidence="1">
    <location>
        <begin position="1"/>
        <end position="50"/>
    </location>
</feature>
<evidence type="ECO:0000313" key="2">
    <source>
        <dbReference type="EMBL" id="EZA57915.1"/>
    </source>
</evidence>
<keyword evidence="3" id="KW-1185">Reference proteome</keyword>
<proteinExistence type="predicted"/>
<name>A0A026WPG6_OOCBI</name>
<sequence length="89" mass="9914">MVAATKKFEADEAAAPVGKRPARMSAGLLTNGRKERRDDERREPHKKRKELWPRYDIANFFSGARADASSSRRETGGVSCEGTLHSLLL</sequence>
<evidence type="ECO:0000313" key="3">
    <source>
        <dbReference type="Proteomes" id="UP000053097"/>
    </source>
</evidence>
<evidence type="ECO:0000256" key="1">
    <source>
        <dbReference type="SAM" id="MobiDB-lite"/>
    </source>
</evidence>
<gene>
    <name evidence="2" type="ORF">X777_01017</name>
</gene>